<dbReference type="Proteomes" id="UP000199400">
    <property type="component" value="Unassembled WGS sequence"/>
</dbReference>
<name>A0A1I1VVI5_9BACT</name>
<proteinExistence type="predicted"/>
<reference evidence="2" key="1">
    <citation type="submission" date="2016-10" db="EMBL/GenBank/DDBJ databases">
        <authorList>
            <person name="Varghese N."/>
            <person name="Submissions S."/>
        </authorList>
    </citation>
    <scope>NUCLEOTIDE SEQUENCE [LARGE SCALE GENOMIC DNA]</scope>
    <source>
        <strain evidence="2">ATCC 25963</strain>
    </source>
</reference>
<evidence type="ECO:0000313" key="2">
    <source>
        <dbReference type="Proteomes" id="UP000199400"/>
    </source>
</evidence>
<sequence length="67" mass="6747">MLAGMTRLIREAIAEGTIAAAGDRDPASIALALTSDDGTPIPDVDIADIRIDAMIVGAAGSRRASPA</sequence>
<accession>A0A1I1VVI5</accession>
<organism evidence="1 2">
    <name type="scientific">Nannocystis exedens</name>
    <dbReference type="NCBI Taxonomy" id="54"/>
    <lineage>
        <taxon>Bacteria</taxon>
        <taxon>Pseudomonadati</taxon>
        <taxon>Myxococcota</taxon>
        <taxon>Polyangia</taxon>
        <taxon>Nannocystales</taxon>
        <taxon>Nannocystaceae</taxon>
        <taxon>Nannocystis</taxon>
    </lineage>
</organism>
<dbReference type="AlphaFoldDB" id="A0A1I1VVI5"/>
<keyword evidence="2" id="KW-1185">Reference proteome</keyword>
<dbReference type="STRING" id="54.SAMN02745121_01934"/>
<protein>
    <submittedName>
        <fullName evidence="1">Uncharacterized protein</fullName>
    </submittedName>
</protein>
<evidence type="ECO:0000313" key="1">
    <source>
        <dbReference type="EMBL" id="SFD86088.1"/>
    </source>
</evidence>
<gene>
    <name evidence="1" type="ORF">SAMN02745121_01934</name>
</gene>
<dbReference type="EMBL" id="FOMX01000005">
    <property type="protein sequence ID" value="SFD86088.1"/>
    <property type="molecule type" value="Genomic_DNA"/>
</dbReference>